<keyword evidence="1" id="KW-1133">Transmembrane helix</keyword>
<evidence type="ECO:0000256" key="1">
    <source>
        <dbReference type="SAM" id="Phobius"/>
    </source>
</evidence>
<protein>
    <submittedName>
        <fullName evidence="2">Uncharacterized protein</fullName>
    </submittedName>
</protein>
<gene>
    <name evidence="2" type="ORF">MSMAW_1886</name>
</gene>
<reference evidence="2 3" key="1">
    <citation type="submission" date="2014-07" db="EMBL/GenBank/DDBJ databases">
        <title>Methanogenic archaea and the global carbon cycle.</title>
        <authorList>
            <person name="Henriksen J.R."/>
            <person name="Luke J."/>
            <person name="Reinhart S."/>
            <person name="Benedict M.N."/>
            <person name="Youngblut N.D."/>
            <person name="Metcalf M.E."/>
            <person name="Whitaker R.J."/>
            <person name="Metcalf W.W."/>
        </authorList>
    </citation>
    <scope>NUCLEOTIDE SEQUENCE [LARGE SCALE GENOMIC DNA]</scope>
    <source>
        <strain evidence="2 3">WWM610</strain>
    </source>
</reference>
<keyword evidence="1" id="KW-0812">Transmembrane</keyword>
<dbReference type="EMBL" id="CP009509">
    <property type="protein sequence ID" value="AKB40877.1"/>
    <property type="molecule type" value="Genomic_DNA"/>
</dbReference>
<keyword evidence="1" id="KW-0472">Membrane</keyword>
<accession>A0A0E3PWG4</accession>
<sequence>MLKTDTLDTWYFCFHYLTLLTFTGFILTALGFMRISLNFVGFTFIGFTFIGFIRLICFLATTISPHP</sequence>
<feature type="transmembrane region" description="Helical" evidence="1">
    <location>
        <begin position="12"/>
        <end position="33"/>
    </location>
</feature>
<evidence type="ECO:0000313" key="3">
    <source>
        <dbReference type="Proteomes" id="UP000033058"/>
    </source>
</evidence>
<name>A0A0E3PWG4_METMZ</name>
<evidence type="ECO:0000313" key="2">
    <source>
        <dbReference type="EMBL" id="AKB40877.1"/>
    </source>
</evidence>
<feature type="transmembrane region" description="Helical" evidence="1">
    <location>
        <begin position="39"/>
        <end position="61"/>
    </location>
</feature>
<organism evidence="2 3">
    <name type="scientific">Methanosarcina mazei WWM610</name>
    <dbReference type="NCBI Taxonomy" id="1434117"/>
    <lineage>
        <taxon>Archaea</taxon>
        <taxon>Methanobacteriati</taxon>
        <taxon>Methanobacteriota</taxon>
        <taxon>Stenosarchaea group</taxon>
        <taxon>Methanomicrobia</taxon>
        <taxon>Methanosarcinales</taxon>
        <taxon>Methanosarcinaceae</taxon>
        <taxon>Methanosarcina</taxon>
    </lineage>
</organism>
<proteinExistence type="predicted"/>
<dbReference type="HOGENOM" id="CLU_2802273_0_0_2"/>
<dbReference type="Proteomes" id="UP000033058">
    <property type="component" value="Chromosome"/>
</dbReference>
<dbReference type="AlphaFoldDB" id="A0A0E3PWG4"/>